<keyword evidence="8" id="KW-1185">Reference proteome</keyword>
<feature type="signal peptide" evidence="6">
    <location>
        <begin position="1"/>
        <end position="22"/>
    </location>
</feature>
<evidence type="ECO:0000256" key="6">
    <source>
        <dbReference type="SAM" id="SignalP"/>
    </source>
</evidence>
<keyword evidence="4 5" id="KW-0413">Isomerase</keyword>
<evidence type="ECO:0000256" key="2">
    <source>
        <dbReference type="ARBA" id="ARBA00013194"/>
    </source>
</evidence>
<dbReference type="SUPFAM" id="SSF54534">
    <property type="entry name" value="FKBP-like"/>
    <property type="match status" value="1"/>
</dbReference>
<dbReference type="InterPro" id="IPR001179">
    <property type="entry name" value="PPIase_FKBP_dom"/>
</dbReference>
<dbReference type="PANTHER" id="PTHR10516">
    <property type="entry name" value="PEPTIDYL-PROLYL CIS-TRANS ISOMERASE"/>
    <property type="match status" value="1"/>
</dbReference>
<dbReference type="InterPro" id="IPR050689">
    <property type="entry name" value="FKBP-type_PPIase"/>
</dbReference>
<evidence type="ECO:0000256" key="5">
    <source>
        <dbReference type="PROSITE-ProRule" id="PRU00277"/>
    </source>
</evidence>
<dbReference type="AlphaFoldDB" id="A0A915E1S1"/>
<evidence type="ECO:0000256" key="3">
    <source>
        <dbReference type="ARBA" id="ARBA00023110"/>
    </source>
</evidence>
<dbReference type="Proteomes" id="UP000887574">
    <property type="component" value="Unplaced"/>
</dbReference>
<dbReference type="PROSITE" id="PS50059">
    <property type="entry name" value="FKBP_PPIASE"/>
    <property type="match status" value="1"/>
</dbReference>
<sequence>MLREYCLIFFVTLFTDVFESSSNSCFSNCKSTYPEDIAKILFSTAQSGDNHTCAYPGNTVLMHYTMYLQDGDKYVDSSRNRTKNQFKVGSNQVFRGIDVGIQCMSLGERANLTIPPTLAFGCHKMYENDEDPLIPANSTLILDVELLKVT</sequence>
<proteinExistence type="predicted"/>
<dbReference type="Gene3D" id="3.10.50.40">
    <property type="match status" value="1"/>
</dbReference>
<accession>A0A915E1S1</accession>
<evidence type="ECO:0000313" key="9">
    <source>
        <dbReference type="WBParaSite" id="jg26028"/>
    </source>
</evidence>
<evidence type="ECO:0000256" key="1">
    <source>
        <dbReference type="ARBA" id="ARBA00000971"/>
    </source>
</evidence>
<evidence type="ECO:0000256" key="4">
    <source>
        <dbReference type="ARBA" id="ARBA00023235"/>
    </source>
</evidence>
<feature type="chain" id="PRO_5036857428" description="peptidylprolyl isomerase" evidence="6">
    <location>
        <begin position="23"/>
        <end position="150"/>
    </location>
</feature>
<dbReference type="Pfam" id="PF00254">
    <property type="entry name" value="FKBP_C"/>
    <property type="match status" value="1"/>
</dbReference>
<evidence type="ECO:0000259" key="7">
    <source>
        <dbReference type="PROSITE" id="PS50059"/>
    </source>
</evidence>
<dbReference type="PANTHER" id="PTHR10516:SF443">
    <property type="entry name" value="FK506-BINDING PROTEIN 59-RELATED"/>
    <property type="match status" value="1"/>
</dbReference>
<dbReference type="EC" id="5.2.1.8" evidence="2 5"/>
<comment type="catalytic activity">
    <reaction evidence="1 5">
        <text>[protein]-peptidylproline (omega=180) = [protein]-peptidylproline (omega=0)</text>
        <dbReference type="Rhea" id="RHEA:16237"/>
        <dbReference type="Rhea" id="RHEA-COMP:10747"/>
        <dbReference type="Rhea" id="RHEA-COMP:10748"/>
        <dbReference type="ChEBI" id="CHEBI:83833"/>
        <dbReference type="ChEBI" id="CHEBI:83834"/>
        <dbReference type="EC" id="5.2.1.8"/>
    </reaction>
</comment>
<evidence type="ECO:0000313" key="8">
    <source>
        <dbReference type="Proteomes" id="UP000887574"/>
    </source>
</evidence>
<name>A0A915E1S1_9BILA</name>
<dbReference type="InterPro" id="IPR046357">
    <property type="entry name" value="PPIase_dom_sf"/>
</dbReference>
<dbReference type="GO" id="GO:0003755">
    <property type="term" value="F:peptidyl-prolyl cis-trans isomerase activity"/>
    <property type="evidence" value="ECO:0007669"/>
    <property type="project" value="UniProtKB-KW"/>
</dbReference>
<keyword evidence="3 5" id="KW-0697">Rotamase</keyword>
<dbReference type="WBParaSite" id="jg26028">
    <property type="protein sequence ID" value="jg26028"/>
    <property type="gene ID" value="jg26028"/>
</dbReference>
<dbReference type="GO" id="GO:0005737">
    <property type="term" value="C:cytoplasm"/>
    <property type="evidence" value="ECO:0007669"/>
    <property type="project" value="TreeGrafter"/>
</dbReference>
<feature type="domain" description="PPIase FKBP-type" evidence="7">
    <location>
        <begin position="57"/>
        <end position="150"/>
    </location>
</feature>
<protein>
    <recommendedName>
        <fullName evidence="2 5">peptidylprolyl isomerase</fullName>
        <ecNumber evidence="2 5">5.2.1.8</ecNumber>
    </recommendedName>
</protein>
<organism evidence="8 9">
    <name type="scientific">Ditylenchus dipsaci</name>
    <dbReference type="NCBI Taxonomy" id="166011"/>
    <lineage>
        <taxon>Eukaryota</taxon>
        <taxon>Metazoa</taxon>
        <taxon>Ecdysozoa</taxon>
        <taxon>Nematoda</taxon>
        <taxon>Chromadorea</taxon>
        <taxon>Rhabditida</taxon>
        <taxon>Tylenchina</taxon>
        <taxon>Tylenchomorpha</taxon>
        <taxon>Sphaerularioidea</taxon>
        <taxon>Anguinidae</taxon>
        <taxon>Anguininae</taxon>
        <taxon>Ditylenchus</taxon>
    </lineage>
</organism>
<reference evidence="9" key="1">
    <citation type="submission" date="2022-11" db="UniProtKB">
        <authorList>
            <consortium name="WormBaseParasite"/>
        </authorList>
    </citation>
    <scope>IDENTIFICATION</scope>
</reference>
<keyword evidence="6" id="KW-0732">Signal</keyword>